<dbReference type="InterPro" id="IPR002933">
    <property type="entry name" value="Peptidase_M20"/>
</dbReference>
<keyword evidence="1" id="KW-0645">Protease</keyword>
<dbReference type="PANTHER" id="PTHR43270:SF4">
    <property type="entry name" value="CARNOSINE DIPEPTIDASE 2, ISOFORM A"/>
    <property type="match status" value="1"/>
</dbReference>
<dbReference type="InterPro" id="IPR011650">
    <property type="entry name" value="Peptidase_M20_dimer"/>
</dbReference>
<dbReference type="InterPro" id="IPR051458">
    <property type="entry name" value="Cyt/Met_Dipeptidase"/>
</dbReference>
<keyword evidence="2" id="KW-0479">Metal-binding</keyword>
<gene>
    <name evidence="5" type="ORF">ACFQZ8_01035</name>
</gene>
<proteinExistence type="predicted"/>
<organism evidence="5 6">
    <name type="scientific">Micromonospora azadirachtae</name>
    <dbReference type="NCBI Taxonomy" id="1970735"/>
    <lineage>
        <taxon>Bacteria</taxon>
        <taxon>Bacillati</taxon>
        <taxon>Actinomycetota</taxon>
        <taxon>Actinomycetes</taxon>
        <taxon>Micromonosporales</taxon>
        <taxon>Micromonosporaceae</taxon>
        <taxon>Micromonospora</taxon>
    </lineage>
</organism>
<comment type="caution">
    <text evidence="5">The sequence shown here is derived from an EMBL/GenBank/DDBJ whole genome shotgun (WGS) entry which is preliminary data.</text>
</comment>
<dbReference type="Gene3D" id="3.40.630.10">
    <property type="entry name" value="Zn peptidases"/>
    <property type="match status" value="1"/>
</dbReference>
<accession>A0ABW2ZV47</accession>
<sequence>MNIAELRSEVAREWAGQALPDLTELIRIPAVSPAYDPAWQANGHLHRAVDHVRRWLEGRDLAGVRCTVEQLDSRPPILVIEVSPTDGVGDQGTVLLYGHLDRQPSMGAWSAGRGPWEPYREGDRLYGRGTVDDSYSAYVAVGALAAVRAAGGLHSRVVILLETAEESASVDLPAYVELLRDRLGDVSLVICLDSGGDDHERLWLTTSLRGLVQATVTVRVLDTPVHSGLAGGIVPDSFRILRQLLDRVEDSGTGEIRLPELNATIPDDRHAEVHSLASLADRRRPSMPLAGTTRAVTDDAVEQILNNTWRPTLTITGAAGLPGTGEAIPVIRNSTSLRLSVRLPPTVDPEVAARALTEALTVDVPYDASVEVTDLMLIRGWNAPTQSAWLTAALESAERNVFDGVPSRAIGLGGGIPFLEMLGRRYPQAQFLATGAVRPDSNVHAPDEWLSIPFARDLTAVIAHVLDSHARTS</sequence>
<protein>
    <submittedName>
        <fullName evidence="5">M20/M25/M40 family metallo-hydrolase</fullName>
    </submittedName>
</protein>
<evidence type="ECO:0000256" key="1">
    <source>
        <dbReference type="ARBA" id="ARBA00022670"/>
    </source>
</evidence>
<reference evidence="6" key="1">
    <citation type="journal article" date="2019" name="Int. J. Syst. Evol. Microbiol.">
        <title>The Global Catalogue of Microorganisms (GCM) 10K type strain sequencing project: providing services to taxonomists for standard genome sequencing and annotation.</title>
        <authorList>
            <consortium name="The Broad Institute Genomics Platform"/>
            <consortium name="The Broad Institute Genome Sequencing Center for Infectious Disease"/>
            <person name="Wu L."/>
            <person name="Ma J."/>
        </authorList>
    </citation>
    <scope>NUCLEOTIDE SEQUENCE [LARGE SCALE GENOMIC DNA]</scope>
    <source>
        <strain evidence="6">JCM 32148</strain>
    </source>
</reference>
<evidence type="ECO:0000256" key="3">
    <source>
        <dbReference type="ARBA" id="ARBA00022801"/>
    </source>
</evidence>
<dbReference type="SUPFAM" id="SSF53187">
    <property type="entry name" value="Zn-dependent exopeptidases"/>
    <property type="match status" value="1"/>
</dbReference>
<evidence type="ECO:0000313" key="5">
    <source>
        <dbReference type="EMBL" id="MFD0782513.1"/>
    </source>
</evidence>
<dbReference type="PANTHER" id="PTHR43270">
    <property type="entry name" value="BETA-ALA-HIS DIPEPTIDASE"/>
    <property type="match status" value="1"/>
</dbReference>
<dbReference type="Proteomes" id="UP001597053">
    <property type="component" value="Unassembled WGS sequence"/>
</dbReference>
<feature type="domain" description="Peptidase M20 dimerisation" evidence="4">
    <location>
        <begin position="207"/>
        <end position="361"/>
    </location>
</feature>
<dbReference type="Pfam" id="PF07687">
    <property type="entry name" value="M20_dimer"/>
    <property type="match status" value="1"/>
</dbReference>
<name>A0ABW2ZV47_9ACTN</name>
<dbReference type="Gene3D" id="3.30.70.360">
    <property type="match status" value="1"/>
</dbReference>
<keyword evidence="3" id="KW-0378">Hydrolase</keyword>
<evidence type="ECO:0000256" key="2">
    <source>
        <dbReference type="ARBA" id="ARBA00022723"/>
    </source>
</evidence>
<dbReference type="EMBL" id="JBHTHM010000012">
    <property type="protein sequence ID" value="MFD0782513.1"/>
    <property type="molecule type" value="Genomic_DNA"/>
</dbReference>
<evidence type="ECO:0000259" key="4">
    <source>
        <dbReference type="Pfam" id="PF07687"/>
    </source>
</evidence>
<keyword evidence="6" id="KW-1185">Reference proteome</keyword>
<evidence type="ECO:0000313" key="6">
    <source>
        <dbReference type="Proteomes" id="UP001597053"/>
    </source>
</evidence>
<dbReference type="Pfam" id="PF01546">
    <property type="entry name" value="Peptidase_M20"/>
    <property type="match status" value="1"/>
</dbReference>